<protein>
    <submittedName>
        <fullName evidence="1">Squalene/phytoene synthase family protein</fullName>
    </submittedName>
</protein>
<reference evidence="1" key="1">
    <citation type="submission" date="2021-04" db="EMBL/GenBank/DDBJ databases">
        <title>Draft genome assembly of strain Phenylobacterium sp. 20VBR1 using MiniION and Illumina platforms.</title>
        <authorList>
            <person name="Thomas F.A."/>
            <person name="Krishnan K.P."/>
            <person name="Sinha R.K."/>
        </authorList>
    </citation>
    <scope>NUCLEOTIDE SEQUENCE</scope>
    <source>
        <strain evidence="1">20VBR1</strain>
    </source>
</reference>
<proteinExistence type="predicted"/>
<dbReference type="EMBL" id="JAGSGD010000001">
    <property type="protein sequence ID" value="MBR7619417.1"/>
    <property type="molecule type" value="Genomic_DNA"/>
</dbReference>
<evidence type="ECO:0000313" key="1">
    <source>
        <dbReference type="EMBL" id="MBR7619417.1"/>
    </source>
</evidence>
<comment type="caution">
    <text evidence="1">The sequence shown here is derived from an EMBL/GenBank/DDBJ whole genome shotgun (WGS) entry which is preliminary data.</text>
</comment>
<dbReference type="InterPro" id="IPR002060">
    <property type="entry name" value="Squ/phyt_synthse"/>
</dbReference>
<gene>
    <name evidence="1" type="ORF">JKL49_08465</name>
</gene>
<name>A0A941D0R0_9CAUL</name>
<dbReference type="Gene3D" id="1.10.600.10">
    <property type="entry name" value="Farnesyl Diphosphate Synthase"/>
    <property type="match status" value="1"/>
</dbReference>
<dbReference type="InterPro" id="IPR008949">
    <property type="entry name" value="Isoprenoid_synthase_dom_sf"/>
</dbReference>
<evidence type="ECO:0000313" key="2">
    <source>
        <dbReference type="Proteomes" id="UP000622580"/>
    </source>
</evidence>
<keyword evidence="2" id="KW-1185">Reference proteome</keyword>
<dbReference type="SUPFAM" id="SSF48576">
    <property type="entry name" value="Terpenoid synthases"/>
    <property type="match status" value="1"/>
</dbReference>
<organism evidence="1 2">
    <name type="scientific">Phenylobacterium glaciei</name>
    <dbReference type="NCBI Taxonomy" id="2803784"/>
    <lineage>
        <taxon>Bacteria</taxon>
        <taxon>Pseudomonadati</taxon>
        <taxon>Pseudomonadota</taxon>
        <taxon>Alphaproteobacteria</taxon>
        <taxon>Caulobacterales</taxon>
        <taxon>Caulobacteraceae</taxon>
        <taxon>Phenylobacterium</taxon>
    </lineage>
</organism>
<dbReference type="Proteomes" id="UP000622580">
    <property type="component" value="Unassembled WGS sequence"/>
</dbReference>
<dbReference type="RefSeq" id="WP_215339772.1">
    <property type="nucleotide sequence ID" value="NZ_JAGSGD010000001.1"/>
</dbReference>
<dbReference type="Pfam" id="PF00494">
    <property type="entry name" value="SQS_PSY"/>
    <property type="match status" value="1"/>
</dbReference>
<sequence length="232" mass="24951">MSEDDAHDPNDLDALVGRVDPDRWLSSRFISDAQARADVIALYAFDHELARAPRVASNPLMGEIRLTWWNEVLDEVFEGRTVRKHPTALALAAAIGRHGLQRPRLEAMIDARYRELSAEPMKLGEALEWADGTAGNAAILAAKMLDPDADEGRALAGGRAWAIGRLIGTAGLAGPDVGPILERALKDAAGLSVPAFPAIAHATLARTRANGRKPSELETCLRLFLAVARGKV</sequence>
<accession>A0A941D0R0</accession>
<dbReference type="AlphaFoldDB" id="A0A941D0R0"/>